<protein>
    <submittedName>
        <fullName evidence="6">SLC22A10</fullName>
    </submittedName>
</protein>
<dbReference type="PANTHER" id="PTHR24064">
    <property type="entry name" value="SOLUTE CARRIER FAMILY 22 MEMBER"/>
    <property type="match status" value="1"/>
</dbReference>
<keyword evidence="3 5" id="KW-1133">Transmembrane helix</keyword>
<proteinExistence type="predicted"/>
<keyword evidence="7" id="KW-1185">Reference proteome</keyword>
<dbReference type="GO" id="GO:0016020">
    <property type="term" value="C:membrane"/>
    <property type="evidence" value="ECO:0007669"/>
    <property type="project" value="InterPro"/>
</dbReference>
<name>A0A212DFW6_CEREH</name>
<evidence type="ECO:0000256" key="5">
    <source>
        <dbReference type="SAM" id="Phobius"/>
    </source>
</evidence>
<dbReference type="Gene3D" id="1.20.1250.20">
    <property type="entry name" value="MFS general substrate transporter like domains"/>
    <property type="match status" value="1"/>
</dbReference>
<comment type="subcellular location">
    <subcellularLocation>
        <location evidence="1">Endomembrane system</location>
        <topology evidence="1">Multi-pass membrane protein</topology>
    </subcellularLocation>
</comment>
<feature type="transmembrane region" description="Helical" evidence="5">
    <location>
        <begin position="142"/>
        <end position="167"/>
    </location>
</feature>
<organism evidence="6 7">
    <name type="scientific">Cervus elaphus hippelaphus</name>
    <name type="common">European red deer</name>
    <dbReference type="NCBI Taxonomy" id="46360"/>
    <lineage>
        <taxon>Eukaryota</taxon>
        <taxon>Metazoa</taxon>
        <taxon>Chordata</taxon>
        <taxon>Craniata</taxon>
        <taxon>Vertebrata</taxon>
        <taxon>Euteleostomi</taxon>
        <taxon>Mammalia</taxon>
        <taxon>Eutheria</taxon>
        <taxon>Laurasiatheria</taxon>
        <taxon>Artiodactyla</taxon>
        <taxon>Ruminantia</taxon>
        <taxon>Pecora</taxon>
        <taxon>Cervidae</taxon>
        <taxon>Cervinae</taxon>
        <taxon>Cervus</taxon>
    </lineage>
</organism>
<keyword evidence="2 5" id="KW-0812">Transmembrane</keyword>
<dbReference type="AlphaFoldDB" id="A0A212DFW6"/>
<evidence type="ECO:0000313" key="6">
    <source>
        <dbReference type="EMBL" id="OWK17145.1"/>
    </source>
</evidence>
<comment type="caution">
    <text evidence="6">The sequence shown here is derived from an EMBL/GenBank/DDBJ whole genome shotgun (WGS) entry which is preliminary data.</text>
</comment>
<feature type="transmembrane region" description="Helical" evidence="5">
    <location>
        <begin position="207"/>
        <end position="226"/>
    </location>
</feature>
<dbReference type="GO" id="GO:0022857">
    <property type="term" value="F:transmembrane transporter activity"/>
    <property type="evidence" value="ECO:0007669"/>
    <property type="project" value="InterPro"/>
</dbReference>
<evidence type="ECO:0000313" key="7">
    <source>
        <dbReference type="Proteomes" id="UP000242450"/>
    </source>
</evidence>
<feature type="transmembrane region" description="Helical" evidence="5">
    <location>
        <begin position="179"/>
        <end position="201"/>
    </location>
</feature>
<evidence type="ECO:0000256" key="2">
    <source>
        <dbReference type="ARBA" id="ARBA00022692"/>
    </source>
</evidence>
<reference evidence="6 7" key="1">
    <citation type="journal article" date="2018" name="Mol. Genet. Genomics">
        <title>The red deer Cervus elaphus genome CerEla1.0: sequencing, annotating, genes, and chromosomes.</title>
        <authorList>
            <person name="Bana N.A."/>
            <person name="Nyiri A."/>
            <person name="Nagy J."/>
            <person name="Frank K."/>
            <person name="Nagy T."/>
            <person name="Steger V."/>
            <person name="Schiller M."/>
            <person name="Lakatos P."/>
            <person name="Sugar L."/>
            <person name="Horn P."/>
            <person name="Barta E."/>
            <person name="Orosz L."/>
        </authorList>
    </citation>
    <scope>NUCLEOTIDE SEQUENCE [LARGE SCALE GENOMIC DNA]</scope>
    <source>
        <strain evidence="6">Hungarian</strain>
    </source>
</reference>
<keyword evidence="4 5" id="KW-0472">Membrane</keyword>
<accession>A0A212DFW6</accession>
<evidence type="ECO:0000256" key="1">
    <source>
        <dbReference type="ARBA" id="ARBA00004127"/>
    </source>
</evidence>
<evidence type="ECO:0000256" key="3">
    <source>
        <dbReference type="ARBA" id="ARBA00022989"/>
    </source>
</evidence>
<feature type="non-terminal residue" evidence="6">
    <location>
        <position position="302"/>
    </location>
</feature>
<gene>
    <name evidence="6" type="ORF">Celaphus_00013354</name>
</gene>
<dbReference type="InterPro" id="IPR036259">
    <property type="entry name" value="MFS_trans_sf"/>
</dbReference>
<sequence length="302" mass="34172">MAFEELLNEVGGLGKFQILQMVLALPLVGIAACHILLENFTAAIPGHRCWVYILDNATGILSPDVLLRISIPVDSNLQPEKCRRFLHPQWQLLHLNGTLPNMTDLDTEPCVDGWVYDHSLFSSTVVSEFAISGTCTAFAPTFLIYCLLRFWSGCSAVAIITNNWMLIAEWTRSQSKAMVIMLITCAVSIGQMMLGGLAFVFREWRTLQLVVSVPFFVFSFSSRWLVESARWLIITNKIDEGLRELKKVARRNEMKNAEATLNMEGLRTTMQEELEGAQTKTTVFDLFRTPNLRKRTCLLLFV</sequence>
<dbReference type="EMBL" id="MKHE01000002">
    <property type="protein sequence ID" value="OWK17145.1"/>
    <property type="molecule type" value="Genomic_DNA"/>
</dbReference>
<dbReference type="InterPro" id="IPR005828">
    <property type="entry name" value="MFS_sugar_transport-like"/>
</dbReference>
<dbReference type="Pfam" id="PF00083">
    <property type="entry name" value="Sugar_tr"/>
    <property type="match status" value="1"/>
</dbReference>
<dbReference type="SUPFAM" id="SSF103473">
    <property type="entry name" value="MFS general substrate transporter"/>
    <property type="match status" value="1"/>
</dbReference>
<dbReference type="GO" id="GO:0012505">
    <property type="term" value="C:endomembrane system"/>
    <property type="evidence" value="ECO:0007669"/>
    <property type="project" value="UniProtKB-SubCell"/>
</dbReference>
<dbReference type="OrthoDB" id="2544694at2759"/>
<dbReference type="Proteomes" id="UP000242450">
    <property type="component" value="Chromosome 2"/>
</dbReference>
<feature type="transmembrane region" description="Helical" evidence="5">
    <location>
        <begin position="16"/>
        <end position="37"/>
    </location>
</feature>
<evidence type="ECO:0000256" key="4">
    <source>
        <dbReference type="ARBA" id="ARBA00023136"/>
    </source>
</evidence>